<accession>A0A1H9TGG1</accession>
<proteinExistence type="predicted"/>
<dbReference type="RefSeq" id="WP_089957461.1">
    <property type="nucleotide sequence ID" value="NZ_FOFR01000018.1"/>
</dbReference>
<sequence>MTTAYDTRLTTALTFMALQFGVDVEPTDDIVPDPCVHCGAEGAVAKVRVSAEPNPHETREDFRKECCHHCVPRLVNEAKAAHWDRAGHEVLVEVSL</sequence>
<evidence type="ECO:0000313" key="2">
    <source>
        <dbReference type="Proteomes" id="UP000199352"/>
    </source>
</evidence>
<organism evidence="1 2">
    <name type="scientific">Lentzea xinjiangensis</name>
    <dbReference type="NCBI Taxonomy" id="402600"/>
    <lineage>
        <taxon>Bacteria</taxon>
        <taxon>Bacillati</taxon>
        <taxon>Actinomycetota</taxon>
        <taxon>Actinomycetes</taxon>
        <taxon>Pseudonocardiales</taxon>
        <taxon>Pseudonocardiaceae</taxon>
        <taxon>Lentzea</taxon>
    </lineage>
</organism>
<dbReference type="EMBL" id="FOFR01000018">
    <property type="protein sequence ID" value="SER96064.1"/>
    <property type="molecule type" value="Genomic_DNA"/>
</dbReference>
<keyword evidence="2" id="KW-1185">Reference proteome</keyword>
<dbReference type="Proteomes" id="UP000199352">
    <property type="component" value="Unassembled WGS sequence"/>
</dbReference>
<dbReference type="AlphaFoldDB" id="A0A1H9TGG1"/>
<name>A0A1H9TGG1_9PSEU</name>
<dbReference type="STRING" id="402600.SAMN05216188_11897"/>
<gene>
    <name evidence="1" type="ORF">SAMN05216188_11897</name>
</gene>
<evidence type="ECO:0000313" key="1">
    <source>
        <dbReference type="EMBL" id="SER96064.1"/>
    </source>
</evidence>
<protein>
    <submittedName>
        <fullName evidence="1">Uncharacterized protein</fullName>
    </submittedName>
</protein>
<reference evidence="2" key="1">
    <citation type="submission" date="2016-10" db="EMBL/GenBank/DDBJ databases">
        <authorList>
            <person name="Varghese N."/>
            <person name="Submissions S."/>
        </authorList>
    </citation>
    <scope>NUCLEOTIDE SEQUENCE [LARGE SCALE GENOMIC DNA]</scope>
    <source>
        <strain evidence="2">CGMCC 4.3525</strain>
    </source>
</reference>